<evidence type="ECO:0000259" key="4">
    <source>
        <dbReference type="PROSITE" id="PS50943"/>
    </source>
</evidence>
<reference evidence="5 6" key="1">
    <citation type="submission" date="2018-09" db="EMBL/GenBank/DDBJ databases">
        <title>Comparative genomics of Leucobacter spp.</title>
        <authorList>
            <person name="Reis A.C."/>
            <person name="Kolvenbach B.A."/>
            <person name="Corvini P.F.X."/>
            <person name="Nunes O.C."/>
        </authorList>
    </citation>
    <scope>NUCLEOTIDE SEQUENCE [LARGE SCALE GENOMIC DNA]</scope>
    <source>
        <strain evidence="5 6">L-1</strain>
    </source>
</reference>
<dbReference type="InterPro" id="IPR010982">
    <property type="entry name" value="Lambda_DNA-bd_dom_sf"/>
</dbReference>
<keyword evidence="6" id="KW-1185">Reference proteome</keyword>
<feature type="domain" description="HTH cro/C1-type" evidence="4">
    <location>
        <begin position="16"/>
        <end position="70"/>
    </location>
</feature>
<evidence type="ECO:0000313" key="6">
    <source>
        <dbReference type="Proteomes" id="UP001646141"/>
    </source>
</evidence>
<dbReference type="EMBL" id="QYAD01000001">
    <property type="protein sequence ID" value="MBL3688617.1"/>
    <property type="molecule type" value="Genomic_DNA"/>
</dbReference>
<dbReference type="CDD" id="cd00093">
    <property type="entry name" value="HTH_XRE"/>
    <property type="match status" value="1"/>
</dbReference>
<dbReference type="SMART" id="SM00530">
    <property type="entry name" value="HTH_XRE"/>
    <property type="match status" value="1"/>
</dbReference>
<protein>
    <submittedName>
        <fullName evidence="5">XRE family transcriptional regulator</fullName>
    </submittedName>
</protein>
<dbReference type="Gene3D" id="1.10.260.40">
    <property type="entry name" value="lambda repressor-like DNA-binding domains"/>
    <property type="match status" value="1"/>
</dbReference>
<gene>
    <name evidence="5" type="ORF">D3226_01405</name>
</gene>
<keyword evidence="3" id="KW-0804">Transcription</keyword>
<dbReference type="SUPFAM" id="SSF47413">
    <property type="entry name" value="lambda repressor-like DNA-binding domains"/>
    <property type="match status" value="1"/>
</dbReference>
<dbReference type="RefSeq" id="WP_202380644.1">
    <property type="nucleotide sequence ID" value="NZ_BAAAMA010000003.1"/>
</dbReference>
<evidence type="ECO:0000256" key="2">
    <source>
        <dbReference type="ARBA" id="ARBA00023125"/>
    </source>
</evidence>
<dbReference type="PANTHER" id="PTHR46797">
    <property type="entry name" value="HTH-TYPE TRANSCRIPTIONAL REGULATOR"/>
    <property type="match status" value="1"/>
</dbReference>
<proteinExistence type="predicted"/>
<accession>A0ABS1SKC6</accession>
<evidence type="ECO:0000256" key="3">
    <source>
        <dbReference type="ARBA" id="ARBA00023163"/>
    </source>
</evidence>
<dbReference type="PANTHER" id="PTHR46797:SF23">
    <property type="entry name" value="HTH-TYPE TRANSCRIPTIONAL REGULATOR SUTR"/>
    <property type="match status" value="1"/>
</dbReference>
<organism evidence="5 6">
    <name type="scientific">Leucobacter chromiireducens subsp. chromiireducens</name>
    <dbReference type="NCBI Taxonomy" id="660067"/>
    <lineage>
        <taxon>Bacteria</taxon>
        <taxon>Bacillati</taxon>
        <taxon>Actinomycetota</taxon>
        <taxon>Actinomycetes</taxon>
        <taxon>Micrococcales</taxon>
        <taxon>Microbacteriaceae</taxon>
        <taxon>Leucobacter</taxon>
    </lineage>
</organism>
<dbReference type="Pfam" id="PF01381">
    <property type="entry name" value="HTH_3"/>
    <property type="match status" value="1"/>
</dbReference>
<sequence>MSRIHSPAAAKIGKQIRAVRLELGISQEDLGELSEINWTTIGKIERGVSSPTVETLVRPATALSVEPGSLITGVTPDDYGSRSHRLTARDLIQARAHEQTEP</sequence>
<keyword evidence="1" id="KW-0805">Transcription regulation</keyword>
<evidence type="ECO:0000256" key="1">
    <source>
        <dbReference type="ARBA" id="ARBA00023015"/>
    </source>
</evidence>
<dbReference type="InterPro" id="IPR050807">
    <property type="entry name" value="TransReg_Diox_bact_type"/>
</dbReference>
<comment type="caution">
    <text evidence="5">The sequence shown here is derived from an EMBL/GenBank/DDBJ whole genome shotgun (WGS) entry which is preliminary data.</text>
</comment>
<evidence type="ECO:0000313" key="5">
    <source>
        <dbReference type="EMBL" id="MBL3688617.1"/>
    </source>
</evidence>
<name>A0ABS1SKC6_9MICO</name>
<keyword evidence="2" id="KW-0238">DNA-binding</keyword>
<dbReference type="PROSITE" id="PS50943">
    <property type="entry name" value="HTH_CROC1"/>
    <property type="match status" value="1"/>
</dbReference>
<dbReference type="InterPro" id="IPR001387">
    <property type="entry name" value="Cro/C1-type_HTH"/>
</dbReference>
<dbReference type="Proteomes" id="UP001646141">
    <property type="component" value="Unassembled WGS sequence"/>
</dbReference>